<accession>A0A8S5LLC5</accession>
<organism evidence="1">
    <name type="scientific">Siphoviridae sp. ctKcB20</name>
    <dbReference type="NCBI Taxonomy" id="2827568"/>
    <lineage>
        <taxon>Viruses</taxon>
        <taxon>Duplodnaviria</taxon>
        <taxon>Heunggongvirae</taxon>
        <taxon>Uroviricota</taxon>
        <taxon>Caudoviricetes</taxon>
    </lineage>
</organism>
<evidence type="ECO:0000313" key="1">
    <source>
        <dbReference type="EMBL" id="DAD70753.1"/>
    </source>
</evidence>
<sequence length="139" mass="16071">METIKNIAAILGAILSLSAVITLCCKPIKLYIANALKKYQSEQDDKVKQNTLKATLKRIESKLDATVAYTTEACRGEIKNMFYRYMENKTLPYYEKMHMLQIEDIYVNKLQKNHYTKGLIEEMKTWSVDYTGVDSQDVN</sequence>
<reference evidence="1" key="1">
    <citation type="journal article" date="2021" name="Proc. Natl. Acad. Sci. U.S.A.">
        <title>A Catalog of Tens of Thousands of Viruses from Human Metagenomes Reveals Hidden Associations with Chronic Diseases.</title>
        <authorList>
            <person name="Tisza M.J."/>
            <person name="Buck C.B."/>
        </authorList>
    </citation>
    <scope>NUCLEOTIDE SEQUENCE</scope>
    <source>
        <strain evidence="1">CtKcB20</strain>
    </source>
</reference>
<dbReference type="EMBL" id="BK015870">
    <property type="protein sequence ID" value="DAD70753.1"/>
    <property type="molecule type" value="Genomic_DNA"/>
</dbReference>
<proteinExistence type="predicted"/>
<protein>
    <submittedName>
        <fullName evidence="1">Uncharacterized protein</fullName>
    </submittedName>
</protein>
<name>A0A8S5LLC5_9CAUD</name>